<dbReference type="PANTHER" id="PTHR43685">
    <property type="entry name" value="GLYCOSYLTRANSFERASE"/>
    <property type="match status" value="1"/>
</dbReference>
<name>A0ABX0LEU7_9NEIS</name>
<sequence length="301" mass="34992">MTMFTVIIPTFNHAEFLRRAIGSVINQSFSDWECLIIDNHSTDHTEEVVASFSDSRLRLLKIHNNGVIAASRNLGVENAQGEWLAFLDSDDFWYSSKLKVVSVEIAQNSQADVISTDELIVSNKSDKKVVLRYGPFCKDFYRILLMEGNRLSTSATVVRKSFLVDKKLRFREDCELVTVEDYDLWLRLAYEKADFAFVHSVEGEYLIHGGNSSANLARHYKNLNFMLHDHVFKVQNFTENNEKIWRLVSARVLLAEAVSVLKTGQWRRAFFLLLRAFYRAPLWLIRHVWTRLSRHRDLELV</sequence>
<proteinExistence type="predicted"/>
<gene>
    <name evidence="2" type="ORF">HA052_17140</name>
</gene>
<keyword evidence="3" id="KW-1185">Reference proteome</keyword>
<dbReference type="Proteomes" id="UP001515641">
    <property type="component" value="Unassembled WGS sequence"/>
</dbReference>
<reference evidence="2 3" key="1">
    <citation type="submission" date="2020-03" db="EMBL/GenBank/DDBJ databases">
        <title>Draft genome sequence of environmentally isolated cultures.</title>
        <authorList>
            <person name="Wilson H.S."/>
            <person name="De Leon M.E."/>
        </authorList>
    </citation>
    <scope>NUCLEOTIDE SEQUENCE [LARGE SCALE GENOMIC DNA]</scope>
    <source>
        <strain evidence="2 3">HSC-31F16</strain>
    </source>
</reference>
<comment type="caution">
    <text evidence="2">The sequence shown here is derived from an EMBL/GenBank/DDBJ whole genome shotgun (WGS) entry which is preliminary data.</text>
</comment>
<organism evidence="2 3">
    <name type="scientific">Chromobacterium fluminis</name>
    <dbReference type="NCBI Taxonomy" id="3044269"/>
    <lineage>
        <taxon>Bacteria</taxon>
        <taxon>Pseudomonadati</taxon>
        <taxon>Pseudomonadota</taxon>
        <taxon>Betaproteobacteria</taxon>
        <taxon>Neisseriales</taxon>
        <taxon>Chromobacteriaceae</taxon>
        <taxon>Chromobacterium</taxon>
    </lineage>
</organism>
<dbReference type="PANTHER" id="PTHR43685:SF2">
    <property type="entry name" value="GLYCOSYLTRANSFERASE 2-LIKE DOMAIN-CONTAINING PROTEIN"/>
    <property type="match status" value="1"/>
</dbReference>
<dbReference type="Pfam" id="PF00535">
    <property type="entry name" value="Glycos_transf_2"/>
    <property type="match status" value="1"/>
</dbReference>
<evidence type="ECO:0000259" key="1">
    <source>
        <dbReference type="Pfam" id="PF00535"/>
    </source>
</evidence>
<evidence type="ECO:0000313" key="2">
    <source>
        <dbReference type="EMBL" id="NHR06915.1"/>
    </source>
</evidence>
<feature type="domain" description="Glycosyltransferase 2-like" evidence="1">
    <location>
        <begin position="5"/>
        <end position="113"/>
    </location>
</feature>
<protein>
    <submittedName>
        <fullName evidence="2">Glycosyltransferase</fullName>
    </submittedName>
</protein>
<dbReference type="InterPro" id="IPR001173">
    <property type="entry name" value="Glyco_trans_2-like"/>
</dbReference>
<evidence type="ECO:0000313" key="3">
    <source>
        <dbReference type="Proteomes" id="UP001515641"/>
    </source>
</evidence>
<dbReference type="InterPro" id="IPR029044">
    <property type="entry name" value="Nucleotide-diphossugar_trans"/>
</dbReference>
<dbReference type="RefSeq" id="WP_166452810.1">
    <property type="nucleotide sequence ID" value="NZ_JAAOMA010000025.1"/>
</dbReference>
<accession>A0ABX0LEU7</accession>
<dbReference type="SUPFAM" id="SSF53448">
    <property type="entry name" value="Nucleotide-diphospho-sugar transferases"/>
    <property type="match status" value="1"/>
</dbReference>
<dbReference type="InterPro" id="IPR050834">
    <property type="entry name" value="Glycosyltransf_2"/>
</dbReference>
<dbReference type="Gene3D" id="3.90.550.10">
    <property type="entry name" value="Spore Coat Polysaccharide Biosynthesis Protein SpsA, Chain A"/>
    <property type="match status" value="1"/>
</dbReference>
<dbReference type="EMBL" id="JAAOMA010000025">
    <property type="protein sequence ID" value="NHR06915.1"/>
    <property type="molecule type" value="Genomic_DNA"/>
</dbReference>